<protein>
    <recommendedName>
        <fullName evidence="4">YbaB/EbfC family DNA-binding protein</fullName>
    </recommendedName>
</protein>
<dbReference type="EMBL" id="QGUI02000004">
    <property type="protein sequence ID" value="MFO7190765.1"/>
    <property type="molecule type" value="Genomic_DNA"/>
</dbReference>
<feature type="region of interest" description="Disordered" evidence="1">
    <location>
        <begin position="111"/>
        <end position="146"/>
    </location>
</feature>
<organism evidence="2 3">
    <name type="scientific">Thermocrispum agreste</name>
    <dbReference type="NCBI Taxonomy" id="37925"/>
    <lineage>
        <taxon>Bacteria</taxon>
        <taxon>Bacillati</taxon>
        <taxon>Actinomycetota</taxon>
        <taxon>Actinomycetes</taxon>
        <taxon>Pseudonocardiales</taxon>
        <taxon>Pseudonocardiaceae</taxon>
        <taxon>Thermocrispum</taxon>
    </lineage>
</organism>
<evidence type="ECO:0008006" key="4">
    <source>
        <dbReference type="Google" id="ProtNLM"/>
    </source>
</evidence>
<name>A0ABD6F9R0_9PSEU</name>
<sequence>MSTPSERRQAIDEWVARTERRAQAYRDLAAEITTIAATAASPRGVARVTTDQAGLVTGIQILDAHRQLSGDELAREIMTAMRSAQSRVQQQVLDRVREHLADDPEAAASVADQYRHRFGAEGAPRQQNGPARSDADDEGFGSVFDD</sequence>
<evidence type="ECO:0000256" key="1">
    <source>
        <dbReference type="SAM" id="MobiDB-lite"/>
    </source>
</evidence>
<feature type="compositionally biased region" description="Acidic residues" evidence="1">
    <location>
        <begin position="135"/>
        <end position="146"/>
    </location>
</feature>
<dbReference type="InterPro" id="IPR036894">
    <property type="entry name" value="YbaB-like_sf"/>
</dbReference>
<dbReference type="Gene3D" id="3.30.1310.10">
    <property type="entry name" value="Nucleoid-associated protein YbaB-like domain"/>
    <property type="match status" value="1"/>
</dbReference>
<proteinExistence type="predicted"/>
<reference evidence="2 3" key="1">
    <citation type="journal article" date="2021" name="BMC Genomics">
        <title>Genome-resolved metagenome and metatranscriptome analyses of thermophilic composting reveal key bacterial players and their metabolic interactions.</title>
        <authorList>
            <person name="Braga L.P.P."/>
            <person name="Pereira R.V."/>
            <person name="Martins L.F."/>
            <person name="Moura L.M.S."/>
            <person name="Sanchez F.B."/>
            <person name="Patane J.S.L."/>
            <person name="da Silva A.M."/>
            <person name="Setubal J.C."/>
        </authorList>
    </citation>
    <scope>NUCLEOTIDE SEQUENCE [LARGE SCALE GENOMIC DNA]</scope>
    <source>
        <strain evidence="2">ZC4RG45</strain>
    </source>
</reference>
<evidence type="ECO:0000313" key="2">
    <source>
        <dbReference type="EMBL" id="MFO7190765.1"/>
    </source>
</evidence>
<dbReference type="AlphaFoldDB" id="A0ABD6F9R0"/>
<evidence type="ECO:0000313" key="3">
    <source>
        <dbReference type="Proteomes" id="UP000249324"/>
    </source>
</evidence>
<gene>
    <name evidence="2" type="ORF">DIU77_000765</name>
</gene>
<dbReference type="Proteomes" id="UP000249324">
    <property type="component" value="Unassembled WGS sequence"/>
</dbReference>
<comment type="caution">
    <text evidence="2">The sequence shown here is derived from an EMBL/GenBank/DDBJ whole genome shotgun (WGS) entry which is preliminary data.</text>
</comment>
<accession>A0ABD6F9R0</accession>